<evidence type="ECO:0000256" key="2">
    <source>
        <dbReference type="ARBA" id="ARBA00022553"/>
    </source>
</evidence>
<keyword evidence="1" id="KW-0596">Phosphopantetheine</keyword>
<dbReference type="Gene3D" id="1.10.1200.10">
    <property type="entry name" value="ACP-like"/>
    <property type="match status" value="1"/>
</dbReference>
<feature type="domain" description="Thioester reductase (TE)" evidence="5">
    <location>
        <begin position="826"/>
        <end position="1068"/>
    </location>
</feature>
<dbReference type="Pfam" id="PF07993">
    <property type="entry name" value="NAD_binding_4"/>
    <property type="match status" value="1"/>
</dbReference>
<dbReference type="InterPro" id="IPR025110">
    <property type="entry name" value="AMP-bd_C"/>
</dbReference>
<evidence type="ECO:0000313" key="7">
    <source>
        <dbReference type="EMBL" id="WAR18423.1"/>
    </source>
</evidence>
<sequence length="1187" mass="134052">MKEIKHCKDAGTYLADMLYRYPELRGTKRSQHHNIVLANTRRNNISQDELHRILRECNVLLFFGDDCGAQLEVLYNDRLAQDFSHVTGVLQHFSTFLSALETSTEDPLKNVSLVTKNDLNKFYSLPADRELENPTTGSIAELIERQCKLTPVSIAIKSTENMMTYSKLASEIQLLERKLINTVYKSRQATKPVIALHMPNSIAYVVSLLAVTKTRLAFLPIPVDLPAERIVFTMKDAGVRQMMMTRDWYQKCYLNGMTSSMQLLFEHRTLEETVVMVEFGLGKNRNDDINNSKISPNEHWTTEIPTGLSNSQTVKDDFLYLMYTSGSTGRPKGVKVKESSTINLARAQIHCWDLVPGEIIGQFASIGFDASVSEVFTAFLSGASLAVLGKTERLGSEFLSAMTKMKVSVITLPPSALNIYSPDDLPFLYKVITAGEACTLNVALKWTADPKVRFFNAYGPTEATVCATCFEHLPGTVYEDVNRELPIGKAIDGAQVYVFDDFMHPIPPDVVGEIYIGGKGLAHGYIGHASQFTKEKFVQNPLTDGKCLLYKTGDYAFQDKTGNLTYVGRTDDQVKIRGNRIDLSEIEQVLIQHPNIELAVVVVHKCETTKYLAVAAYVAPSSIYISELREYLVKVLPKYMIPTYIKELEVVDLPKTVNGKIDRKKLELDESVHAQTVTSGNSHLSKLQLTVAKHWCNVFSFEESALYSFHRQSSFSELGGNSLQLVLLMRALEDELDVRLSFTDLGTAETIEEFAEVIRRKRYNQSTNEHGVLKSKSDLRELIIHDSELDSSFFPHPERRRSVQLKPDTAPLHRQTFGRQPKNILLSGVTGFLGAFLLSEILEQSNSHIYCMVRESTESRGIGRIIDNMRKYGLWKFEYASRIVVVLSDISQEHLGIASAVYRSLCKLIDVVFMNAAVMNFNTPYEEHRVANVLGTKEFIRFASTGVHKYLFTTSSLSVFLFPPEKTTNNCSRQLLSESEFFEDPLCIEGGYGQSKWASERLVMQALYFLPGGAIFRPARVSGRSTDGTGPTNDLFASMMIGMKKMGSYPDMDFPFDLTPVDYCAKSMVEITLQTCQSEETYPPPRVYHLFNQDTIPFNELFKGMGLNALPLEKWREELKRIDSDNKHLLPFTPFFLSKFWDRAPDWPVFQTTNVDDVISEKAKGLLNPSKELLAVYKRFFGLNKEK</sequence>
<evidence type="ECO:0000256" key="1">
    <source>
        <dbReference type="ARBA" id="ARBA00022450"/>
    </source>
</evidence>
<accession>A0ABY7F8C9</accession>
<gene>
    <name evidence="7" type="ORF">MAR_000261</name>
</gene>
<dbReference type="InterPro" id="IPR010080">
    <property type="entry name" value="Thioester_reductase-like_dom"/>
</dbReference>
<dbReference type="InterPro" id="IPR042099">
    <property type="entry name" value="ANL_N_sf"/>
</dbReference>
<dbReference type="Pfam" id="PF00501">
    <property type="entry name" value="AMP-binding"/>
    <property type="match status" value="1"/>
</dbReference>
<dbReference type="Gene3D" id="3.40.50.12780">
    <property type="entry name" value="N-terminal domain of ligase-like"/>
    <property type="match status" value="1"/>
</dbReference>
<dbReference type="SUPFAM" id="SSF47336">
    <property type="entry name" value="ACP-like"/>
    <property type="match status" value="1"/>
</dbReference>
<dbReference type="PIRSF" id="PIRSF001617">
    <property type="entry name" value="Alpha-AR"/>
    <property type="match status" value="1"/>
</dbReference>
<dbReference type="InterPro" id="IPR036736">
    <property type="entry name" value="ACP-like_sf"/>
</dbReference>
<dbReference type="InterPro" id="IPR020845">
    <property type="entry name" value="AMP-binding_CS"/>
</dbReference>
<evidence type="ECO:0000259" key="5">
    <source>
        <dbReference type="Pfam" id="PF07993"/>
    </source>
</evidence>
<dbReference type="InterPro" id="IPR045851">
    <property type="entry name" value="AMP-bd_C_sf"/>
</dbReference>
<dbReference type="Gene3D" id="3.40.50.720">
    <property type="entry name" value="NAD(P)-binding Rossmann-like Domain"/>
    <property type="match status" value="1"/>
</dbReference>
<dbReference type="EMBL" id="CP111022">
    <property type="protein sequence ID" value="WAR18423.1"/>
    <property type="molecule type" value="Genomic_DNA"/>
</dbReference>
<dbReference type="SUPFAM" id="SSF51735">
    <property type="entry name" value="NAD(P)-binding Rossmann-fold domains"/>
    <property type="match status" value="1"/>
</dbReference>
<name>A0ABY7F8C9_MYAAR</name>
<evidence type="ECO:0000259" key="3">
    <source>
        <dbReference type="Pfam" id="PF00501"/>
    </source>
</evidence>
<dbReference type="PROSITE" id="PS00455">
    <property type="entry name" value="AMP_BINDING"/>
    <property type="match status" value="1"/>
</dbReference>
<organism evidence="7 8">
    <name type="scientific">Mya arenaria</name>
    <name type="common">Soft-shell clam</name>
    <dbReference type="NCBI Taxonomy" id="6604"/>
    <lineage>
        <taxon>Eukaryota</taxon>
        <taxon>Metazoa</taxon>
        <taxon>Spiralia</taxon>
        <taxon>Lophotrochozoa</taxon>
        <taxon>Mollusca</taxon>
        <taxon>Bivalvia</taxon>
        <taxon>Autobranchia</taxon>
        <taxon>Heteroconchia</taxon>
        <taxon>Euheterodonta</taxon>
        <taxon>Imparidentia</taxon>
        <taxon>Neoheterodontei</taxon>
        <taxon>Myida</taxon>
        <taxon>Myoidea</taxon>
        <taxon>Myidae</taxon>
        <taxon>Mya</taxon>
    </lineage>
</organism>
<dbReference type="SUPFAM" id="SSF56801">
    <property type="entry name" value="Acetyl-CoA synthetase-like"/>
    <property type="match status" value="1"/>
</dbReference>
<dbReference type="PANTHER" id="PTHR44845">
    <property type="entry name" value="CARRIER DOMAIN-CONTAINING PROTEIN"/>
    <property type="match status" value="1"/>
</dbReference>
<dbReference type="InterPro" id="IPR000873">
    <property type="entry name" value="AMP-dep_synth/lig_dom"/>
</dbReference>
<reference evidence="7" key="1">
    <citation type="submission" date="2022-11" db="EMBL/GenBank/DDBJ databases">
        <title>Centuries of genome instability and evolution in soft-shell clam transmissible cancer (bioRxiv).</title>
        <authorList>
            <person name="Hart S.F.M."/>
            <person name="Yonemitsu M.A."/>
            <person name="Giersch R.M."/>
            <person name="Beal B.F."/>
            <person name="Arriagada G."/>
            <person name="Davis B.W."/>
            <person name="Ostrander E.A."/>
            <person name="Goff S.P."/>
            <person name="Metzger M.J."/>
        </authorList>
    </citation>
    <scope>NUCLEOTIDE SEQUENCE</scope>
    <source>
        <strain evidence="7">MELC-2E11</strain>
        <tissue evidence="7">Siphon/mantle</tissue>
    </source>
</reference>
<dbReference type="PANTHER" id="PTHR44845:SF6">
    <property type="entry name" value="BETA-ALANINE-ACTIVATING ENZYME"/>
    <property type="match status" value="1"/>
</dbReference>
<dbReference type="CDD" id="cd05235">
    <property type="entry name" value="SDR_e1"/>
    <property type="match status" value="1"/>
</dbReference>
<evidence type="ECO:0000259" key="6">
    <source>
        <dbReference type="Pfam" id="PF13193"/>
    </source>
</evidence>
<evidence type="ECO:0000313" key="8">
    <source>
        <dbReference type="Proteomes" id="UP001164746"/>
    </source>
</evidence>
<feature type="domain" description="AMP-binding enzyme C-terminal" evidence="6">
    <location>
        <begin position="585"/>
        <end position="660"/>
    </location>
</feature>
<keyword evidence="8" id="KW-1185">Reference proteome</keyword>
<feature type="domain" description="Carrier" evidence="4">
    <location>
        <begin position="710"/>
        <end position="758"/>
    </location>
</feature>
<keyword evidence="2" id="KW-0597">Phosphoprotein</keyword>
<dbReference type="Proteomes" id="UP001164746">
    <property type="component" value="Chromosome 11"/>
</dbReference>
<feature type="domain" description="AMP-dependent synthetase/ligase" evidence="3">
    <location>
        <begin position="144"/>
        <end position="525"/>
    </location>
</feature>
<evidence type="ECO:0000259" key="4">
    <source>
        <dbReference type="Pfam" id="PF00550"/>
    </source>
</evidence>
<protein>
    <submittedName>
        <fullName evidence="7">LGRD-like protein</fullName>
    </submittedName>
</protein>
<dbReference type="Pfam" id="PF13193">
    <property type="entry name" value="AMP-binding_C"/>
    <property type="match status" value="1"/>
</dbReference>
<dbReference type="Pfam" id="PF00550">
    <property type="entry name" value="PP-binding"/>
    <property type="match status" value="1"/>
</dbReference>
<dbReference type="InterPro" id="IPR036291">
    <property type="entry name" value="NAD(P)-bd_dom_sf"/>
</dbReference>
<dbReference type="InterPro" id="IPR013120">
    <property type="entry name" value="FAR_NAD-bd"/>
</dbReference>
<dbReference type="NCBIfam" id="TIGR01746">
    <property type="entry name" value="Thioester-redct"/>
    <property type="match status" value="1"/>
</dbReference>
<dbReference type="InterPro" id="IPR009081">
    <property type="entry name" value="PP-bd_ACP"/>
</dbReference>
<dbReference type="CDD" id="cd05930">
    <property type="entry name" value="A_NRPS"/>
    <property type="match status" value="1"/>
</dbReference>
<proteinExistence type="predicted"/>
<dbReference type="Gene3D" id="3.30.300.30">
    <property type="match status" value="1"/>
</dbReference>